<accession>A0A7W9C844</accession>
<dbReference type="GO" id="GO:0016125">
    <property type="term" value="P:sterol metabolic process"/>
    <property type="evidence" value="ECO:0007669"/>
    <property type="project" value="TreeGrafter"/>
</dbReference>
<proteinExistence type="inferred from homology"/>
<dbReference type="InterPro" id="IPR001128">
    <property type="entry name" value="Cyt_P450"/>
</dbReference>
<evidence type="ECO:0000256" key="2">
    <source>
        <dbReference type="ARBA" id="ARBA00010617"/>
    </source>
</evidence>
<dbReference type="InterPro" id="IPR002401">
    <property type="entry name" value="Cyt_P450_E_grp-I"/>
</dbReference>
<dbReference type="InterPro" id="IPR036396">
    <property type="entry name" value="Cyt_P450_sf"/>
</dbReference>
<evidence type="ECO:0000256" key="4">
    <source>
        <dbReference type="ARBA" id="ARBA00022723"/>
    </source>
</evidence>
<dbReference type="RefSeq" id="WP_224764320.1">
    <property type="nucleotide sequence ID" value="NZ_CAJFZW010000013.1"/>
</dbReference>
<dbReference type="PANTHER" id="PTHR24286:SF24">
    <property type="entry name" value="LANOSTEROL 14-ALPHA DEMETHYLASE"/>
    <property type="match status" value="1"/>
</dbReference>
<dbReference type="PRINTS" id="PR00463">
    <property type="entry name" value="EP450I"/>
</dbReference>
<dbReference type="EMBL" id="JACHOQ010000006">
    <property type="protein sequence ID" value="MBB5740767.1"/>
    <property type="molecule type" value="Genomic_DNA"/>
</dbReference>
<evidence type="ECO:0000256" key="8">
    <source>
        <dbReference type="PIRSR" id="PIRSR602401-1"/>
    </source>
</evidence>
<keyword evidence="7" id="KW-0503">Monooxygenase</keyword>
<dbReference type="GO" id="GO:0004497">
    <property type="term" value="F:monooxygenase activity"/>
    <property type="evidence" value="ECO:0007669"/>
    <property type="project" value="UniProtKB-KW"/>
</dbReference>
<evidence type="ECO:0000313" key="9">
    <source>
        <dbReference type="EMBL" id="MBB5740767.1"/>
    </source>
</evidence>
<feature type="binding site" description="axial binding residue" evidence="8">
    <location>
        <position position="361"/>
    </location>
    <ligand>
        <name>heme</name>
        <dbReference type="ChEBI" id="CHEBI:30413"/>
    </ligand>
    <ligandPart>
        <name>Fe</name>
        <dbReference type="ChEBI" id="CHEBI:18248"/>
    </ligandPart>
</feature>
<dbReference type="Pfam" id="PF00067">
    <property type="entry name" value="p450"/>
    <property type="match status" value="1"/>
</dbReference>
<comment type="similarity">
    <text evidence="2">Belongs to the cytochrome P450 family.</text>
</comment>
<gene>
    <name evidence="9" type="ORF">GGQ93_002496</name>
</gene>
<sequence length="417" mass="46677">MSIPRIPPRDVTLPLLADPYRFVSKESARLGSDAFQTRLLCRGTTCLKGEKGAALFYDAERFRREGAMPSPIRKTLLGEGGVQGLDGEAHRHRKAIFMGLTQADRVRALGARVEAEWIEAAERWLRAGATIRLYDELATMLTRAVCAWSETPLPEADVQLRAGHLRALFDAAGARNPRHFWSRHARRRVDRWLKGVIEDVREGRHRPAENTATFALAHARDPGGTPLAAEVAAVELANILRPTVATAVYVVFLAHALHTQPEAARAATQSLAARDAFIEEIRRFYPFFPSLVATTRRDFVWEGLSFPEGRQVILDLYGTNHDANAWPDPEIFRPARFANRPPGAFDFVPQGGGDHLTGHRCPGEGIVHEILMRSFDVLTTRLRYEVPKQDLRLNLRRLPALPRSGFFLRPLDLARSG</sequence>
<keyword evidence="6 8" id="KW-0408">Iron</keyword>
<evidence type="ECO:0000256" key="1">
    <source>
        <dbReference type="ARBA" id="ARBA00001971"/>
    </source>
</evidence>
<evidence type="ECO:0000256" key="5">
    <source>
        <dbReference type="ARBA" id="ARBA00023002"/>
    </source>
</evidence>
<dbReference type="Proteomes" id="UP000527324">
    <property type="component" value="Unassembled WGS sequence"/>
</dbReference>
<name>A0A7W9C844_9CAUL</name>
<evidence type="ECO:0000256" key="3">
    <source>
        <dbReference type="ARBA" id="ARBA00022617"/>
    </source>
</evidence>
<dbReference type="PANTHER" id="PTHR24286">
    <property type="entry name" value="CYTOCHROME P450 26"/>
    <property type="match status" value="1"/>
</dbReference>
<dbReference type="Gene3D" id="1.10.630.10">
    <property type="entry name" value="Cytochrome P450"/>
    <property type="match status" value="1"/>
</dbReference>
<dbReference type="AlphaFoldDB" id="A0A7W9C844"/>
<evidence type="ECO:0000256" key="7">
    <source>
        <dbReference type="ARBA" id="ARBA00023033"/>
    </source>
</evidence>
<keyword evidence="10" id="KW-1185">Reference proteome</keyword>
<keyword evidence="4 8" id="KW-0479">Metal-binding</keyword>
<dbReference type="GO" id="GO:0020037">
    <property type="term" value="F:heme binding"/>
    <property type="evidence" value="ECO:0007669"/>
    <property type="project" value="InterPro"/>
</dbReference>
<dbReference type="GO" id="GO:0005506">
    <property type="term" value="F:iron ion binding"/>
    <property type="evidence" value="ECO:0007669"/>
    <property type="project" value="InterPro"/>
</dbReference>
<organism evidence="9 10">
    <name type="scientific">Brevundimonas aurantiaca</name>
    <dbReference type="NCBI Taxonomy" id="74316"/>
    <lineage>
        <taxon>Bacteria</taxon>
        <taxon>Pseudomonadati</taxon>
        <taxon>Pseudomonadota</taxon>
        <taxon>Alphaproteobacteria</taxon>
        <taxon>Caulobacterales</taxon>
        <taxon>Caulobacteraceae</taxon>
        <taxon>Brevundimonas</taxon>
    </lineage>
</organism>
<dbReference type="CDD" id="cd11067">
    <property type="entry name" value="CYP152"/>
    <property type="match status" value="1"/>
</dbReference>
<dbReference type="SUPFAM" id="SSF48264">
    <property type="entry name" value="Cytochrome P450"/>
    <property type="match status" value="1"/>
</dbReference>
<keyword evidence="5 9" id="KW-0560">Oxidoreductase</keyword>
<keyword evidence="9" id="KW-0575">Peroxidase</keyword>
<dbReference type="GO" id="GO:0004601">
    <property type="term" value="F:peroxidase activity"/>
    <property type="evidence" value="ECO:0007669"/>
    <property type="project" value="UniProtKB-KW"/>
</dbReference>
<evidence type="ECO:0000313" key="10">
    <source>
        <dbReference type="Proteomes" id="UP000527324"/>
    </source>
</evidence>
<reference evidence="9 10" key="1">
    <citation type="submission" date="2020-08" db="EMBL/GenBank/DDBJ databases">
        <title>Genomic Encyclopedia of Type Strains, Phase IV (KMG-IV): sequencing the most valuable type-strain genomes for metagenomic binning, comparative biology and taxonomic classification.</title>
        <authorList>
            <person name="Goeker M."/>
        </authorList>
    </citation>
    <scope>NUCLEOTIDE SEQUENCE [LARGE SCALE GENOMIC DNA]</scope>
    <source>
        <strain evidence="9 10">DSM 4731</strain>
    </source>
</reference>
<protein>
    <submittedName>
        <fullName evidence="9">Fatty-acid peroxygenase</fullName>
        <ecNumber evidence="9">1.11.2.4</ecNumber>
    </submittedName>
</protein>
<dbReference type="EC" id="1.11.2.4" evidence="9"/>
<comment type="cofactor">
    <cofactor evidence="1 8">
        <name>heme</name>
        <dbReference type="ChEBI" id="CHEBI:30413"/>
    </cofactor>
</comment>
<dbReference type="GO" id="GO:0016705">
    <property type="term" value="F:oxidoreductase activity, acting on paired donors, with incorporation or reduction of molecular oxygen"/>
    <property type="evidence" value="ECO:0007669"/>
    <property type="project" value="InterPro"/>
</dbReference>
<keyword evidence="3 8" id="KW-0349">Heme</keyword>
<evidence type="ECO:0000256" key="6">
    <source>
        <dbReference type="ARBA" id="ARBA00023004"/>
    </source>
</evidence>
<comment type="caution">
    <text evidence="9">The sequence shown here is derived from an EMBL/GenBank/DDBJ whole genome shotgun (WGS) entry which is preliminary data.</text>
</comment>